<evidence type="ECO:0000313" key="3">
    <source>
        <dbReference type="Proteomes" id="UP000636709"/>
    </source>
</evidence>
<evidence type="ECO:0000256" key="1">
    <source>
        <dbReference type="SAM" id="MobiDB-lite"/>
    </source>
</evidence>
<comment type="caution">
    <text evidence="2">The sequence shown here is derived from an EMBL/GenBank/DDBJ whole genome shotgun (WGS) entry which is preliminary data.</text>
</comment>
<gene>
    <name evidence="2" type="ORF">HU200_021290</name>
</gene>
<name>A0A835F0A6_9POAL</name>
<reference evidence="2" key="1">
    <citation type="submission" date="2020-07" db="EMBL/GenBank/DDBJ databases">
        <title>Genome sequence and genetic diversity analysis of an under-domesticated orphan crop, white fonio (Digitaria exilis).</title>
        <authorList>
            <person name="Bennetzen J.L."/>
            <person name="Chen S."/>
            <person name="Ma X."/>
            <person name="Wang X."/>
            <person name="Yssel A.E.J."/>
            <person name="Chaluvadi S.R."/>
            <person name="Johnson M."/>
            <person name="Gangashetty P."/>
            <person name="Hamidou F."/>
            <person name="Sanogo M.D."/>
            <person name="Zwaenepoel A."/>
            <person name="Wallace J."/>
            <person name="Van De Peer Y."/>
            <person name="Van Deynze A."/>
        </authorList>
    </citation>
    <scope>NUCLEOTIDE SEQUENCE</scope>
    <source>
        <tissue evidence="2">Leaves</tissue>
    </source>
</reference>
<dbReference type="OrthoDB" id="692305at2759"/>
<protein>
    <submittedName>
        <fullName evidence="2">Uncharacterized protein</fullName>
    </submittedName>
</protein>
<feature type="region of interest" description="Disordered" evidence="1">
    <location>
        <begin position="74"/>
        <end position="96"/>
    </location>
</feature>
<evidence type="ECO:0000313" key="2">
    <source>
        <dbReference type="EMBL" id="KAF8724263.1"/>
    </source>
</evidence>
<sequence>MAAADGTPFLRGGAFAFAIDGAIATVSAHDTAVEDLARRRDRGAGKRVLARQEEADPARGWSSAVAERGLALRRRGEGSTSCSSRPSGGLVVEEGTRRREEVAAASAALGVGGAACSEEPLVDPGVAFFCLAVL</sequence>
<dbReference type="EMBL" id="JACEFO010001663">
    <property type="protein sequence ID" value="KAF8724263.1"/>
    <property type="molecule type" value="Genomic_DNA"/>
</dbReference>
<organism evidence="2 3">
    <name type="scientific">Digitaria exilis</name>
    <dbReference type="NCBI Taxonomy" id="1010633"/>
    <lineage>
        <taxon>Eukaryota</taxon>
        <taxon>Viridiplantae</taxon>
        <taxon>Streptophyta</taxon>
        <taxon>Embryophyta</taxon>
        <taxon>Tracheophyta</taxon>
        <taxon>Spermatophyta</taxon>
        <taxon>Magnoliopsida</taxon>
        <taxon>Liliopsida</taxon>
        <taxon>Poales</taxon>
        <taxon>Poaceae</taxon>
        <taxon>PACMAD clade</taxon>
        <taxon>Panicoideae</taxon>
        <taxon>Panicodae</taxon>
        <taxon>Paniceae</taxon>
        <taxon>Anthephorinae</taxon>
        <taxon>Digitaria</taxon>
    </lineage>
</organism>
<dbReference type="AlphaFoldDB" id="A0A835F0A6"/>
<proteinExistence type="predicted"/>
<dbReference type="Proteomes" id="UP000636709">
    <property type="component" value="Unassembled WGS sequence"/>
</dbReference>
<dbReference type="Gramene" id="Dexi5A01G0013410.1">
    <property type="protein sequence ID" value="Dexi5A01G0013410.1:cds"/>
    <property type="gene ID" value="Dexi5A01G0013410"/>
</dbReference>
<keyword evidence="3" id="KW-1185">Reference proteome</keyword>
<accession>A0A835F0A6</accession>